<keyword evidence="2" id="KW-1185">Reference proteome</keyword>
<sequence length="187" mass="21748">MPPLYVWPLRPRDSSVLMHQMRGRSFEPAIALGIARRCRWGMPQVLLCVPLFRGKPFPTTFWLSCPFLAMMCSQMEALGGIKQLEEFMKDNADDRDWLDFNVEHALLRLALLSRGERRYLQKARKGMMDRLRLSGVGGIARRSEFNVKCLHLQVASWLALRKHPAESWLKERLSTVECEEPDRFCIN</sequence>
<accession>A0ABY1JCI2</accession>
<proteinExistence type="predicted"/>
<dbReference type="PANTHER" id="PTHR37163">
    <property type="entry name" value="CONSERVED PROTEIN"/>
    <property type="match status" value="1"/>
</dbReference>
<dbReference type="Pfam" id="PF04417">
    <property type="entry name" value="DUF501"/>
    <property type="match status" value="1"/>
</dbReference>
<evidence type="ECO:0000313" key="2">
    <source>
        <dbReference type="Proteomes" id="UP000185093"/>
    </source>
</evidence>
<dbReference type="EMBL" id="FSQZ01000001">
    <property type="protein sequence ID" value="SIN65763.1"/>
    <property type="molecule type" value="Genomic_DNA"/>
</dbReference>
<reference evidence="1 2" key="1">
    <citation type="submission" date="2016-11" db="EMBL/GenBank/DDBJ databases">
        <authorList>
            <person name="Varghese N."/>
            <person name="Submissions S."/>
        </authorList>
    </citation>
    <scope>NUCLEOTIDE SEQUENCE [LARGE SCALE GENOMIC DNA]</scope>
    <source>
        <strain evidence="1 2">DSM 20664</strain>
    </source>
</reference>
<protein>
    <recommendedName>
        <fullName evidence="3">DUF501 domain-containing protein</fullName>
    </recommendedName>
</protein>
<dbReference type="PANTHER" id="PTHR37163:SF1">
    <property type="entry name" value="DUF501 DOMAIN-CONTAINING PROTEIN"/>
    <property type="match status" value="1"/>
</dbReference>
<comment type="caution">
    <text evidence="1">The sequence shown here is derived from an EMBL/GenBank/DDBJ whole genome shotgun (WGS) entry which is preliminary data.</text>
</comment>
<evidence type="ECO:0008006" key="3">
    <source>
        <dbReference type="Google" id="ProtNLM"/>
    </source>
</evidence>
<name>A0ABY1JCI2_9BACT</name>
<evidence type="ECO:0000313" key="1">
    <source>
        <dbReference type="EMBL" id="SIN65763.1"/>
    </source>
</evidence>
<dbReference type="Proteomes" id="UP000185093">
    <property type="component" value="Unassembled WGS sequence"/>
</dbReference>
<gene>
    <name evidence="1" type="ORF">SAMN05444368_0811</name>
</gene>
<organism evidence="1 2">
    <name type="scientific">Acetomicrobium flavidum</name>
    <dbReference type="NCBI Taxonomy" id="49896"/>
    <lineage>
        <taxon>Bacteria</taxon>
        <taxon>Thermotogati</taxon>
        <taxon>Synergistota</taxon>
        <taxon>Synergistia</taxon>
        <taxon>Synergistales</taxon>
        <taxon>Acetomicrobiaceae</taxon>
        <taxon>Acetomicrobium</taxon>
    </lineage>
</organism>
<dbReference type="InterPro" id="IPR007511">
    <property type="entry name" value="DUF501"/>
</dbReference>